<evidence type="ECO:0000259" key="3">
    <source>
        <dbReference type="Pfam" id="PF20499"/>
    </source>
</evidence>
<feature type="region of interest" description="Disordered" evidence="2">
    <location>
        <begin position="1287"/>
        <end position="1312"/>
    </location>
</feature>
<feature type="region of interest" description="Disordered" evidence="2">
    <location>
        <begin position="1"/>
        <end position="34"/>
    </location>
</feature>
<feature type="compositionally biased region" description="Basic residues" evidence="2">
    <location>
        <begin position="10"/>
        <end position="21"/>
    </location>
</feature>
<keyword evidence="5" id="KW-1185">Reference proteome</keyword>
<feature type="domain" description="DUF6729" evidence="3">
    <location>
        <begin position="190"/>
        <end position="374"/>
    </location>
</feature>
<dbReference type="GO" id="GO:0003676">
    <property type="term" value="F:nucleic acid binding"/>
    <property type="evidence" value="ECO:0007669"/>
    <property type="project" value="InterPro"/>
</dbReference>
<dbReference type="InterPro" id="IPR046616">
    <property type="entry name" value="DUF6729"/>
</dbReference>
<dbReference type="InterPro" id="IPR036397">
    <property type="entry name" value="RNaseH_sf"/>
</dbReference>
<protein>
    <recommendedName>
        <fullName evidence="3">DUF6729 domain-containing protein</fullName>
    </recommendedName>
</protein>
<reference evidence="4" key="1">
    <citation type="journal article" date="2019" name="Environ. Microbiol.">
        <title>Fungal ecological strategies reflected in gene transcription - a case study of two litter decomposers.</title>
        <authorList>
            <person name="Barbi F."/>
            <person name="Kohler A."/>
            <person name="Barry K."/>
            <person name="Baskaran P."/>
            <person name="Daum C."/>
            <person name="Fauchery L."/>
            <person name="Ihrmark K."/>
            <person name="Kuo A."/>
            <person name="LaButti K."/>
            <person name="Lipzen A."/>
            <person name="Morin E."/>
            <person name="Grigoriev I.V."/>
            <person name="Henrissat B."/>
            <person name="Lindahl B."/>
            <person name="Martin F."/>
        </authorList>
    </citation>
    <scope>NUCLEOTIDE SEQUENCE</scope>
    <source>
        <strain evidence="4">JB14</strain>
    </source>
</reference>
<name>A0A6A4HJ73_9AGAR</name>
<proteinExistence type="predicted"/>
<evidence type="ECO:0000313" key="5">
    <source>
        <dbReference type="Proteomes" id="UP000799118"/>
    </source>
</evidence>
<feature type="region of interest" description="Disordered" evidence="2">
    <location>
        <begin position="137"/>
        <end position="158"/>
    </location>
</feature>
<dbReference type="Pfam" id="PF20499">
    <property type="entry name" value="DUF6729"/>
    <property type="match status" value="1"/>
</dbReference>
<keyword evidence="1" id="KW-0175">Coiled coil</keyword>
<accession>A0A6A4HJ73</accession>
<dbReference type="OrthoDB" id="3267843at2759"/>
<feature type="compositionally biased region" description="Polar residues" evidence="2">
    <location>
        <begin position="25"/>
        <end position="34"/>
    </location>
</feature>
<evidence type="ECO:0000256" key="1">
    <source>
        <dbReference type="SAM" id="Coils"/>
    </source>
</evidence>
<evidence type="ECO:0000256" key="2">
    <source>
        <dbReference type="SAM" id="MobiDB-lite"/>
    </source>
</evidence>
<dbReference type="Proteomes" id="UP000799118">
    <property type="component" value="Unassembled WGS sequence"/>
</dbReference>
<feature type="compositionally biased region" description="Acidic residues" evidence="2">
    <location>
        <begin position="872"/>
        <end position="892"/>
    </location>
</feature>
<feature type="region of interest" description="Disordered" evidence="2">
    <location>
        <begin position="863"/>
        <end position="896"/>
    </location>
</feature>
<dbReference type="Gene3D" id="3.30.420.10">
    <property type="entry name" value="Ribonuclease H-like superfamily/Ribonuclease H"/>
    <property type="match status" value="1"/>
</dbReference>
<gene>
    <name evidence="4" type="ORF">BT96DRAFT_996110</name>
</gene>
<sequence length="1397" mass="156335">MSTESSNGHGGRRKGSGRKKKDLFPSQTQVPSHAATSILSHPLTSNHAQQLHNNHDTIPVPNSVFFTGRIRSTAQSIPQLHTAGISSTTQTQSEVITNSELNRLRNEVEEVMNNDEYAEIRIQEGRVIDESISDTMDDSMEGNAEAAAAETEETETAKRSVNHQHLLDYRNSLQKQIQKYRMPKCYKDGQFFVHPPHPVFALHQAARTSFSPDPLCLRSIFVWLPEYLPGCPDSYKCECGSYLTMNGYNDSPIARRVRTSTGQDYYLFTNRFICDSRRIKDSGCGTSYQGTDTHILAQLPRWVQEAFPAFITARSAVDKHVIDLMKPCFAGRFGPEPFSKMLLELQTLHHSRRELTYLAAAHHYGLSGKTQVPQFPKFDDHMKYAGNAPSVRYIKSIWTDYHGGIKIYVDRIQASLSAYKLAEQIMKAMARLKAEPTFAALFSLMNEWEEIRAQAMALTKGFSILPEMFKQVSIGLKEHGHKPTALYYCDNPTAERDFHERVTESLSSGVQHIISEPGKNLPKFKLDPRTVAIEYFDSSMLINNACEEILEHVEQLTTSEQVIIGLSICCITGTEKLKSIQLRTAEKILVFHVIQLQANNVPSCLHSLLTSPRIIKVGYNIERSVSIILASLSIVELQAVICQSEGPFLDLGKLAKVKGVVSDPCAAPSLIVPAVLKKRYPPVPSIVSETPPSEEDTNTLATEVECIWQTYICMSRQGSVGLELQKSDATIGQLVTLVLARKEVAEGTILEHNGSAEFIMDVKGTKTITKITPAYLLIQIDKVLVPGAILSKHSQTVQWMFDHGGKAVVQTRTLRTRHATPPLPPDPLSSSILGIPAPPPAFLTGIDPILLLGSTEQIVERIEQDTGNNNEGSDDEGDSNSEDDENPTEEDDCRPTSKGIVIDTLQYCQTLLTQCAEESQSLPTRVFDDIFHFMDRLLRTLPKSHSAFKEFAYCWDRDGLPLYRTIRGTNSIEGGVHMAIRRIFGSLRASPELAVSLLSNWILRRNTRVGHFNRTGNRWKSHFDIWTTDEIVELAVSVDTLPSFRIPSMLATRIATSESFGIIPIPPLLAKEYHIAALPPRRIEGLPHHRDTPSHLLVRLSTNIISPYRYLQLFQRTIYPVVPIHTRAEYVEFKRFLRLAGIRNNRSDIPPSQAWKGIDYVKFAQMWNLKVSTQDPGITDSNERLYYKLPEQLLRHHKKSLEWQTSRATMSLGANVEKVKDHLNTLNDSERVAYVLPAIPLEDTSSQVDPTVDGLRGLDLTSFNPMALRRTDLQGQEHFDADFECQPNPTTATDTVDPPPPHNEAHPATQPLLVPETETERAAQYQTTLSFRSTSAGSRQQTATIQAGSKKRKKRGCAVCCEFDCPQADSCDGSGGRDKCYTGPCNHPNIGKKRVRK</sequence>
<evidence type="ECO:0000313" key="4">
    <source>
        <dbReference type="EMBL" id="KAE9397154.1"/>
    </source>
</evidence>
<feature type="compositionally biased region" description="Low complexity" evidence="2">
    <location>
        <begin position="1287"/>
        <end position="1296"/>
    </location>
</feature>
<organism evidence="4 5">
    <name type="scientific">Gymnopus androsaceus JB14</name>
    <dbReference type="NCBI Taxonomy" id="1447944"/>
    <lineage>
        <taxon>Eukaryota</taxon>
        <taxon>Fungi</taxon>
        <taxon>Dikarya</taxon>
        <taxon>Basidiomycota</taxon>
        <taxon>Agaricomycotina</taxon>
        <taxon>Agaricomycetes</taxon>
        <taxon>Agaricomycetidae</taxon>
        <taxon>Agaricales</taxon>
        <taxon>Marasmiineae</taxon>
        <taxon>Omphalotaceae</taxon>
        <taxon>Gymnopus</taxon>
    </lineage>
</organism>
<feature type="coiled-coil region" evidence="1">
    <location>
        <begin position="94"/>
        <end position="121"/>
    </location>
</feature>
<dbReference type="EMBL" id="ML769502">
    <property type="protein sequence ID" value="KAE9397154.1"/>
    <property type="molecule type" value="Genomic_DNA"/>
</dbReference>